<evidence type="ECO:0000313" key="1">
    <source>
        <dbReference type="EMBL" id="KAI5651258.1"/>
    </source>
</evidence>
<dbReference type="EMBL" id="CM044708">
    <property type="protein sequence ID" value="KAI5651258.1"/>
    <property type="molecule type" value="Genomic_DNA"/>
</dbReference>
<reference evidence="2" key="1">
    <citation type="journal article" date="2023" name="Nat. Plants">
        <title>Single-cell RNA sequencing provides a high-resolution roadmap for understanding the multicellular compartmentation of specialized metabolism.</title>
        <authorList>
            <person name="Sun S."/>
            <person name="Shen X."/>
            <person name="Li Y."/>
            <person name="Li Y."/>
            <person name="Wang S."/>
            <person name="Li R."/>
            <person name="Zhang H."/>
            <person name="Shen G."/>
            <person name="Guo B."/>
            <person name="Wei J."/>
            <person name="Xu J."/>
            <person name="St-Pierre B."/>
            <person name="Chen S."/>
            <person name="Sun C."/>
        </authorList>
    </citation>
    <scope>NUCLEOTIDE SEQUENCE [LARGE SCALE GENOMIC DNA]</scope>
</reference>
<gene>
    <name evidence="1" type="ORF">M9H77_37263</name>
</gene>
<name>A0ACB9ZUH7_CATRO</name>
<evidence type="ECO:0000313" key="2">
    <source>
        <dbReference type="Proteomes" id="UP001060085"/>
    </source>
</evidence>
<protein>
    <submittedName>
        <fullName evidence="1">Uncharacterized protein</fullName>
    </submittedName>
</protein>
<dbReference type="Proteomes" id="UP001060085">
    <property type="component" value="Linkage Group LG08"/>
</dbReference>
<accession>A0ACB9ZUH7</accession>
<comment type="caution">
    <text evidence="1">The sequence shown here is derived from an EMBL/GenBank/DDBJ whole genome shotgun (WGS) entry which is preliminary data.</text>
</comment>
<keyword evidence="2" id="KW-1185">Reference proteome</keyword>
<proteinExistence type="predicted"/>
<sequence>MSAGGAFGGNRGARPVPPEKGVFPLDHMHLCDLEKKEYLNCLKTSGHKSEKCRQFSKKYLECRMQKNLMAKQDMKELGFGTEADAEVKVFPNQEKRRHYLLSLSDKKGQSILSEYNPYTYFLQQVNKKHLGIYLDKNEIIRPFIIPKLFCHNEVLPNCYCNKSNSTCLYVRESLLYSSLSFSSSSSMASRFSLQPSAFYNSKVVQLRDRVSSRSNTTVPSNVVVIKEQEQQVPARNLMSQGLQFLFCTTSPLVASRKLMPPGALSSMDSAADPGRISNEDMCSLPMALSHGTEFNRVNCLVWVLHESARSFSLAVQTHELARTGPELAMAWIGVDVHAWHKNIAYKVAVYALLKAAMEVELFLSHKRCSNPSPVHQILSVKANQLGRRIESQLSSHDPKLMQWFRTVELPRIAGLFIPLFKKWSMDYAGRLSSGVAGIILAISCCAAVRKLCRARISCPLFPVSIEDALVELMTLSHGIASVDKFHQLAIEAGFEEDFLLHFGRKILPSTNMEDIEFWIGLVQRKLSAAFHRESVTMDEQTFRDEVQENSLATLGLFAYLGRETRLFLSGMGIKDIDEQTKDFLSYLECGSLLIYPEFSSLSKYQHFMEVDSYSGLQVVTDEISWLHFYPAVKGRKLSQEKRRSKPHTIQAEKEIILYNVLTVCYDVISGFAHYSNSTQQPIDSNLLEFLLKSQSLLSACMEDYWAAYDDKTGELQKTMERSTPDPALLFITPQTSNQSTKRGKDQCRSTQSQAMSSTGKKKGTLGKLDCALASKPLNENLLRKSSHKLLTASVILFIDILDVAGLLAKQFSGSKVTKREKKKIKRTFADFATLVPVIILMLLPIPSPYTSERLGLVKQLKRIKKREFQQQISIEDSSSKIV</sequence>
<organism evidence="1 2">
    <name type="scientific">Catharanthus roseus</name>
    <name type="common">Madagascar periwinkle</name>
    <name type="synonym">Vinca rosea</name>
    <dbReference type="NCBI Taxonomy" id="4058"/>
    <lineage>
        <taxon>Eukaryota</taxon>
        <taxon>Viridiplantae</taxon>
        <taxon>Streptophyta</taxon>
        <taxon>Embryophyta</taxon>
        <taxon>Tracheophyta</taxon>
        <taxon>Spermatophyta</taxon>
        <taxon>Magnoliopsida</taxon>
        <taxon>eudicotyledons</taxon>
        <taxon>Gunneridae</taxon>
        <taxon>Pentapetalae</taxon>
        <taxon>asterids</taxon>
        <taxon>lamiids</taxon>
        <taxon>Gentianales</taxon>
        <taxon>Apocynaceae</taxon>
        <taxon>Rauvolfioideae</taxon>
        <taxon>Vinceae</taxon>
        <taxon>Catharanthinae</taxon>
        <taxon>Catharanthus</taxon>
    </lineage>
</organism>